<evidence type="ECO:0000313" key="1">
    <source>
        <dbReference type="EMBL" id="GAC28160.1"/>
    </source>
</evidence>
<protein>
    <submittedName>
        <fullName evidence="1">Uncharacterized protein</fullName>
    </submittedName>
</protein>
<sequence length="41" mass="4657">MLRAFLCSLNKYSAYLEKYGCRGNGGESLQQSLCNRFLANH</sequence>
<dbReference type="Proteomes" id="UP000006251">
    <property type="component" value="Unassembled WGS sequence"/>
</dbReference>
<gene>
    <name evidence="1" type="ORF">GPAL_1287</name>
</gene>
<evidence type="ECO:0000313" key="2">
    <source>
        <dbReference type="Proteomes" id="UP000006251"/>
    </source>
</evidence>
<dbReference type="EMBL" id="BAEQ01000023">
    <property type="protein sequence ID" value="GAC28160.1"/>
    <property type="molecule type" value="Genomic_DNA"/>
</dbReference>
<reference evidence="2" key="1">
    <citation type="journal article" date="2014" name="Environ. Microbiol.">
        <title>Comparative genomics of the marine bacterial genus Glaciecola reveals the high degree of genomic diversity and genomic characteristic for cold adaptation.</title>
        <authorList>
            <person name="Qin Q.L."/>
            <person name="Xie B.B."/>
            <person name="Yu Y."/>
            <person name="Shu Y.L."/>
            <person name="Rong J.C."/>
            <person name="Zhang Y.J."/>
            <person name="Zhao D.L."/>
            <person name="Chen X.L."/>
            <person name="Zhang X.Y."/>
            <person name="Chen B."/>
            <person name="Zhou B.C."/>
            <person name="Zhang Y.Z."/>
        </authorList>
    </citation>
    <scope>NUCLEOTIDE SEQUENCE [LARGE SCALE GENOMIC DNA]</scope>
    <source>
        <strain evidence="2">ACAM 615</strain>
    </source>
</reference>
<dbReference type="AlphaFoldDB" id="K6ZXW7"/>
<name>K6ZXW7_9ALTE</name>
<organism evidence="1 2">
    <name type="scientific">Brumicola pallidula DSM 14239 = ACAM 615</name>
    <dbReference type="NCBI Taxonomy" id="1121922"/>
    <lineage>
        <taxon>Bacteria</taxon>
        <taxon>Pseudomonadati</taxon>
        <taxon>Pseudomonadota</taxon>
        <taxon>Gammaproteobacteria</taxon>
        <taxon>Alteromonadales</taxon>
        <taxon>Alteromonadaceae</taxon>
        <taxon>Brumicola</taxon>
    </lineage>
</organism>
<comment type="caution">
    <text evidence="1">The sequence shown here is derived from an EMBL/GenBank/DDBJ whole genome shotgun (WGS) entry which is preliminary data.</text>
</comment>
<accession>K6ZXW7</accession>
<proteinExistence type="predicted"/>
<keyword evidence="2" id="KW-1185">Reference proteome</keyword>